<dbReference type="EMBL" id="OUUZ01000015">
    <property type="protein sequence ID" value="SPQ25511.1"/>
    <property type="molecule type" value="Genomic_DNA"/>
</dbReference>
<protein>
    <submittedName>
        <fullName evidence="1">E03d7628-5563-49cd-a79c-545d6b463dcd</fullName>
    </submittedName>
</protein>
<organism evidence="1 2">
    <name type="scientific">Thermothielavioides terrestris</name>
    <dbReference type="NCBI Taxonomy" id="2587410"/>
    <lineage>
        <taxon>Eukaryota</taxon>
        <taxon>Fungi</taxon>
        <taxon>Dikarya</taxon>
        <taxon>Ascomycota</taxon>
        <taxon>Pezizomycotina</taxon>
        <taxon>Sordariomycetes</taxon>
        <taxon>Sordariomycetidae</taxon>
        <taxon>Sordariales</taxon>
        <taxon>Chaetomiaceae</taxon>
        <taxon>Thermothielavioides</taxon>
    </lineage>
</organism>
<evidence type="ECO:0000313" key="1">
    <source>
        <dbReference type="EMBL" id="SPQ25511.1"/>
    </source>
</evidence>
<gene>
    <name evidence="1" type="ORF">TT172_LOCUS7930</name>
</gene>
<name>A0A446BSM9_9PEZI</name>
<accession>A0A446BSM9</accession>
<evidence type="ECO:0000313" key="2">
    <source>
        <dbReference type="Proteomes" id="UP000289323"/>
    </source>
</evidence>
<reference evidence="1 2" key="1">
    <citation type="submission" date="2018-04" db="EMBL/GenBank/DDBJ databases">
        <authorList>
            <person name="Huttner S."/>
            <person name="Dainat J."/>
        </authorList>
    </citation>
    <scope>NUCLEOTIDE SEQUENCE [LARGE SCALE GENOMIC DNA]</scope>
</reference>
<proteinExistence type="predicted"/>
<sequence>MVLGDHLTS</sequence>
<dbReference type="Proteomes" id="UP000289323">
    <property type="component" value="Unassembled WGS sequence"/>
</dbReference>